<evidence type="ECO:0000313" key="1">
    <source>
        <dbReference type="EMBL" id="WEW55067.1"/>
    </source>
</evidence>
<dbReference type="Proteomes" id="UP001219355">
    <property type="component" value="Chromosome 1"/>
</dbReference>
<dbReference type="EMBL" id="CP120627">
    <property type="protein sequence ID" value="WEW55067.1"/>
    <property type="molecule type" value="Genomic_DNA"/>
</dbReference>
<evidence type="ECO:0000313" key="2">
    <source>
        <dbReference type="Proteomes" id="UP001219355"/>
    </source>
</evidence>
<name>A0AAF0DAT6_9EURO</name>
<sequence>MCRAERCLWLGHQLASLDVWIAFDEQQKMFVLKEFGLELERHAEHGHLSDEAAQFFGDRCYAAVEQEQDIKMTDALPMQAAEQNPEGI</sequence>
<protein>
    <submittedName>
        <fullName evidence="1">Uncharacterized protein</fullName>
    </submittedName>
</protein>
<keyword evidence="2" id="KW-1185">Reference proteome</keyword>
<proteinExistence type="predicted"/>
<accession>A0AAF0DAT6</accession>
<organism evidence="1 2">
    <name type="scientific">Emydomyces testavorans</name>
    <dbReference type="NCBI Taxonomy" id="2070801"/>
    <lineage>
        <taxon>Eukaryota</taxon>
        <taxon>Fungi</taxon>
        <taxon>Dikarya</taxon>
        <taxon>Ascomycota</taxon>
        <taxon>Pezizomycotina</taxon>
        <taxon>Eurotiomycetes</taxon>
        <taxon>Eurotiomycetidae</taxon>
        <taxon>Onygenales</taxon>
        <taxon>Nannizziopsiaceae</taxon>
        <taxon>Emydomyces</taxon>
    </lineage>
</organism>
<dbReference type="AlphaFoldDB" id="A0AAF0DAT6"/>
<gene>
    <name evidence="1" type="ORF">PRK78_000495</name>
</gene>
<reference evidence="1" key="1">
    <citation type="submission" date="2023-03" db="EMBL/GenBank/DDBJ databases">
        <title>Emydomyces testavorans Genome Sequence.</title>
        <authorList>
            <person name="Hoyer L."/>
        </authorList>
    </citation>
    <scope>NUCLEOTIDE SEQUENCE</scope>
    <source>
        <strain evidence="1">16-2883</strain>
    </source>
</reference>